<organism evidence="2 3">
    <name type="scientific">Parascaris univalens</name>
    <name type="common">Nematode worm</name>
    <dbReference type="NCBI Taxonomy" id="6257"/>
    <lineage>
        <taxon>Eukaryota</taxon>
        <taxon>Metazoa</taxon>
        <taxon>Ecdysozoa</taxon>
        <taxon>Nematoda</taxon>
        <taxon>Chromadorea</taxon>
        <taxon>Rhabditida</taxon>
        <taxon>Spirurina</taxon>
        <taxon>Ascaridomorpha</taxon>
        <taxon>Ascaridoidea</taxon>
        <taxon>Ascarididae</taxon>
        <taxon>Parascaris</taxon>
    </lineage>
</organism>
<evidence type="ECO:0000313" key="3">
    <source>
        <dbReference type="WBParaSite" id="PgR013_g047_t01"/>
    </source>
</evidence>
<dbReference type="GO" id="GO:0042048">
    <property type="term" value="P:olfactory behavior"/>
    <property type="evidence" value="ECO:0007669"/>
    <property type="project" value="TreeGrafter"/>
</dbReference>
<dbReference type="GO" id="GO:1990834">
    <property type="term" value="P:response to odorant"/>
    <property type="evidence" value="ECO:0007669"/>
    <property type="project" value="TreeGrafter"/>
</dbReference>
<name>A0A915AQU4_PARUN</name>
<keyword evidence="2" id="KW-1185">Reference proteome</keyword>
<feature type="chain" id="PRO_5036882792" evidence="1">
    <location>
        <begin position="26"/>
        <end position="219"/>
    </location>
</feature>
<dbReference type="PANTHER" id="PTHR34722">
    <property type="entry name" value="HOMOLOG OF ODR-2 (TWO)-RELATED"/>
    <property type="match status" value="1"/>
</dbReference>
<evidence type="ECO:0000256" key="1">
    <source>
        <dbReference type="SAM" id="SignalP"/>
    </source>
</evidence>
<dbReference type="AlphaFoldDB" id="A0A915AQU4"/>
<dbReference type="InterPro" id="IPR010558">
    <property type="entry name" value="Ly-6-related"/>
</dbReference>
<evidence type="ECO:0000313" key="2">
    <source>
        <dbReference type="Proteomes" id="UP000887569"/>
    </source>
</evidence>
<reference evidence="3" key="1">
    <citation type="submission" date="2022-11" db="UniProtKB">
        <authorList>
            <consortium name="WormBaseParasite"/>
        </authorList>
    </citation>
    <scope>IDENTIFICATION</scope>
</reference>
<sequence length="219" mass="25540">MRICFVVTTQMLCILIVTLRSYTYGNDYDEFESYIRPIEHDYSSHHSSPTEEHAHTFVSDTARCFSCMSKLYEAVWPALASIYKRPKNFTDRCNDDEIDPRYVPITHCPTICIRMWEEPIVAGVRIKGHIRGCLDDLLHNGFNQTIVTWYRWMHRDSCRQYRKRELFKLSPEQSDESYISVCTCYADYCNGSATSTASGTSLSILLFSYLLMLSPLYRL</sequence>
<feature type="signal peptide" evidence="1">
    <location>
        <begin position="1"/>
        <end position="25"/>
    </location>
</feature>
<dbReference type="GO" id="GO:0030424">
    <property type="term" value="C:axon"/>
    <property type="evidence" value="ECO:0007669"/>
    <property type="project" value="TreeGrafter"/>
</dbReference>
<proteinExistence type="predicted"/>
<dbReference type="Pfam" id="PF06579">
    <property type="entry name" value="Ly-6_related"/>
    <property type="match status" value="1"/>
</dbReference>
<dbReference type="PANTHER" id="PTHR34722:SF1">
    <property type="entry name" value="HOMOLOG OF ODR-2 (TWO)"/>
    <property type="match status" value="1"/>
</dbReference>
<protein>
    <submittedName>
        <fullName evidence="3">ZP domain-containing protein</fullName>
    </submittedName>
</protein>
<dbReference type="WBParaSite" id="PgR013_g047_t01">
    <property type="protein sequence ID" value="PgR013_g047_t01"/>
    <property type="gene ID" value="PgR013_g047"/>
</dbReference>
<keyword evidence="1" id="KW-0732">Signal</keyword>
<dbReference type="Proteomes" id="UP000887569">
    <property type="component" value="Unplaced"/>
</dbReference>
<dbReference type="GO" id="GO:0043025">
    <property type="term" value="C:neuronal cell body"/>
    <property type="evidence" value="ECO:0007669"/>
    <property type="project" value="TreeGrafter"/>
</dbReference>
<accession>A0A915AQU4</accession>